<dbReference type="NCBIfam" id="TIGR02453">
    <property type="entry name" value="TIGR02453 family protein"/>
    <property type="match status" value="1"/>
</dbReference>
<evidence type="ECO:0000313" key="2">
    <source>
        <dbReference type="Proteomes" id="UP000267536"/>
    </source>
</evidence>
<dbReference type="InterPro" id="IPR015996">
    <property type="entry name" value="UCP028451"/>
</dbReference>
<name>A0A3N4GWS1_9ACTN</name>
<sequence length="210" mass="23291">MGFTGFPEAALDFYDDLEIDNTKSFWTAHKATYSSAVAEPMVALTADLAEEFGEATLFRPYRDVRFAKDKSPYKTHQGAYVAVAPATGYYVQIGAPGVRVGAGIYDTAADRLAAIRAAIVNERTGSELERIVDELSDAGWEVGGDTLKTAPRGFDRDHPRIGLLRHKTITVMRDYGFDPVIHTADLVDRIRVDWRTTTPLIEWILRHGNA</sequence>
<dbReference type="Pfam" id="PF09365">
    <property type="entry name" value="DUF2461"/>
    <property type="match status" value="1"/>
</dbReference>
<dbReference type="Proteomes" id="UP000267536">
    <property type="component" value="Unassembled WGS sequence"/>
</dbReference>
<dbReference type="PANTHER" id="PTHR36452">
    <property type="entry name" value="CHROMOSOME 12, WHOLE GENOME SHOTGUN SEQUENCE"/>
    <property type="match status" value="1"/>
</dbReference>
<proteinExistence type="predicted"/>
<reference evidence="1 2" key="1">
    <citation type="submission" date="2018-11" db="EMBL/GenBank/DDBJ databases">
        <title>Draft genome sequence of Gordonia sp. RS15-1S isolated from rice stems.</title>
        <authorList>
            <person name="Muangham S."/>
        </authorList>
    </citation>
    <scope>NUCLEOTIDE SEQUENCE [LARGE SCALE GENOMIC DNA]</scope>
    <source>
        <strain evidence="1 2">RS15-1S</strain>
    </source>
</reference>
<keyword evidence="2" id="KW-1185">Reference proteome</keyword>
<dbReference type="RefSeq" id="WP_123928132.1">
    <property type="nucleotide sequence ID" value="NZ_JBPSDP010000001.1"/>
</dbReference>
<dbReference type="OrthoDB" id="9794241at2"/>
<evidence type="ECO:0000313" key="1">
    <source>
        <dbReference type="EMBL" id="RPA63531.1"/>
    </source>
</evidence>
<organism evidence="1 2">
    <name type="scientific">Gordonia oryzae</name>
    <dbReference type="NCBI Taxonomy" id="2487349"/>
    <lineage>
        <taxon>Bacteria</taxon>
        <taxon>Bacillati</taxon>
        <taxon>Actinomycetota</taxon>
        <taxon>Actinomycetes</taxon>
        <taxon>Mycobacteriales</taxon>
        <taxon>Gordoniaceae</taxon>
        <taxon>Gordonia</taxon>
    </lineage>
</organism>
<dbReference type="EMBL" id="RKMH01000005">
    <property type="protein sequence ID" value="RPA63531.1"/>
    <property type="molecule type" value="Genomic_DNA"/>
</dbReference>
<dbReference type="InterPro" id="IPR012808">
    <property type="entry name" value="CHP02453"/>
</dbReference>
<gene>
    <name evidence="1" type="ORF">EF294_08545</name>
</gene>
<dbReference type="AlphaFoldDB" id="A0A3N4GWS1"/>
<protein>
    <submittedName>
        <fullName evidence="1">DUF2461 domain-containing protein</fullName>
    </submittedName>
</protein>
<comment type="caution">
    <text evidence="1">The sequence shown here is derived from an EMBL/GenBank/DDBJ whole genome shotgun (WGS) entry which is preliminary data.</text>
</comment>
<dbReference type="PIRSF" id="PIRSF028451">
    <property type="entry name" value="UCP028451"/>
    <property type="match status" value="1"/>
</dbReference>
<accession>A0A3N4GWS1</accession>
<dbReference type="PANTHER" id="PTHR36452:SF1">
    <property type="entry name" value="DUF2461 DOMAIN-CONTAINING PROTEIN"/>
    <property type="match status" value="1"/>
</dbReference>